<evidence type="ECO:0000256" key="6">
    <source>
        <dbReference type="ARBA" id="ARBA00023154"/>
    </source>
</evidence>
<evidence type="ECO:0000256" key="7">
    <source>
        <dbReference type="ARBA" id="ARBA00023315"/>
    </source>
</evidence>
<dbReference type="InterPro" id="IPR001451">
    <property type="entry name" value="Hexapep"/>
</dbReference>
<name>A0A511YID5_9FLAO</name>
<dbReference type="InterPro" id="IPR018357">
    <property type="entry name" value="Hexapep_transf_CS"/>
</dbReference>
<dbReference type="InterPro" id="IPR041561">
    <property type="entry name" value="PglD_N"/>
</dbReference>
<dbReference type="PANTHER" id="PTHR43300">
    <property type="entry name" value="ACETYLTRANSFERASE"/>
    <property type="match status" value="1"/>
</dbReference>
<gene>
    <name evidence="11" type="ORF">CHA01nite_07010</name>
</gene>
<dbReference type="EMBL" id="BJYJ01000002">
    <property type="protein sequence ID" value="GEN74961.1"/>
    <property type="molecule type" value="Genomic_DNA"/>
</dbReference>
<keyword evidence="2" id="KW-0028">Amino-acid biosynthesis</keyword>
<feature type="binding site" evidence="9">
    <location>
        <position position="69"/>
    </location>
    <ligand>
        <name>substrate</name>
    </ligand>
</feature>
<keyword evidence="12" id="KW-1185">Reference proteome</keyword>
<dbReference type="InterPro" id="IPR020019">
    <property type="entry name" value="AcTrfase_PglD-like"/>
</dbReference>
<evidence type="ECO:0000313" key="12">
    <source>
        <dbReference type="Proteomes" id="UP000321863"/>
    </source>
</evidence>
<keyword evidence="5" id="KW-0220">Diaminopimelate biosynthesis</keyword>
<organism evidence="11 12">
    <name type="scientific">Chryseobacterium hagamense</name>
    <dbReference type="NCBI Taxonomy" id="395935"/>
    <lineage>
        <taxon>Bacteria</taxon>
        <taxon>Pseudomonadati</taxon>
        <taxon>Bacteroidota</taxon>
        <taxon>Flavobacteriia</taxon>
        <taxon>Flavobacteriales</taxon>
        <taxon>Weeksellaceae</taxon>
        <taxon>Chryseobacterium group</taxon>
        <taxon>Chryseobacterium</taxon>
    </lineage>
</organism>
<dbReference type="Gene3D" id="3.40.50.20">
    <property type="match status" value="1"/>
</dbReference>
<comment type="similarity">
    <text evidence="1">Belongs to the transferase hexapeptide repeat family.</text>
</comment>
<evidence type="ECO:0000256" key="2">
    <source>
        <dbReference type="ARBA" id="ARBA00022605"/>
    </source>
</evidence>
<dbReference type="NCBIfam" id="TIGR03570">
    <property type="entry name" value="NeuD_NnaD"/>
    <property type="match status" value="1"/>
</dbReference>
<keyword evidence="6" id="KW-0457">Lysine biosynthesis</keyword>
<dbReference type="PROSITE" id="PS00101">
    <property type="entry name" value="HEXAPEP_TRANSFERASES"/>
    <property type="match status" value="1"/>
</dbReference>
<keyword evidence="4" id="KW-0677">Repeat</keyword>
<evidence type="ECO:0000256" key="9">
    <source>
        <dbReference type="PIRSR" id="PIRSR620019-2"/>
    </source>
</evidence>
<keyword evidence="3 11" id="KW-0808">Transferase</keyword>
<evidence type="ECO:0000256" key="4">
    <source>
        <dbReference type="ARBA" id="ARBA00022737"/>
    </source>
</evidence>
<evidence type="ECO:0000256" key="3">
    <source>
        <dbReference type="ARBA" id="ARBA00022679"/>
    </source>
</evidence>
<dbReference type="Pfam" id="PF00132">
    <property type="entry name" value="Hexapep"/>
    <property type="match status" value="1"/>
</dbReference>
<evidence type="ECO:0000259" key="10">
    <source>
        <dbReference type="Pfam" id="PF17836"/>
    </source>
</evidence>
<feature type="domain" description="PglD N-terminal" evidence="10">
    <location>
        <begin position="2"/>
        <end position="80"/>
    </location>
</feature>
<sequence length="211" mass="22753">MLIVGAKGFAKEVLEICHINNDLENLVFYDDVNIDVGITLFDQFPILKNIEEAEKYFLTIDKRFAIGIGNPLLRKKILDRFIKVGGVVTSTISSRADIGSYNVNIGEGTNILDGVKISNDVIIGCSSIIYYNSIITHDVKIGDFVEISPDVKILGRASIGNFCQLGAGSIILPDISIGNNVILGAGTVVIKDLPDNCTAVGIPSKIIKQNS</sequence>
<accession>A0A511YID5</accession>
<feature type="site" description="Increases basicity of active site His" evidence="8">
    <location>
        <position position="138"/>
    </location>
</feature>
<dbReference type="GO" id="GO:0019877">
    <property type="term" value="P:diaminopimelate biosynthetic process"/>
    <property type="evidence" value="ECO:0007669"/>
    <property type="project" value="UniProtKB-KW"/>
</dbReference>
<dbReference type="Pfam" id="PF17836">
    <property type="entry name" value="PglD_N"/>
    <property type="match status" value="1"/>
</dbReference>
<feature type="active site" description="Proton acceptor" evidence="8">
    <location>
        <position position="137"/>
    </location>
</feature>
<dbReference type="InterPro" id="IPR011004">
    <property type="entry name" value="Trimer_LpxA-like_sf"/>
</dbReference>
<dbReference type="GO" id="GO:0009085">
    <property type="term" value="P:lysine biosynthetic process"/>
    <property type="evidence" value="ECO:0007669"/>
    <property type="project" value="UniProtKB-KW"/>
</dbReference>
<proteinExistence type="inferred from homology"/>
<dbReference type="SUPFAM" id="SSF51161">
    <property type="entry name" value="Trimeric LpxA-like enzymes"/>
    <property type="match status" value="1"/>
</dbReference>
<keyword evidence="7" id="KW-0012">Acyltransferase</keyword>
<evidence type="ECO:0000256" key="1">
    <source>
        <dbReference type="ARBA" id="ARBA00007274"/>
    </source>
</evidence>
<dbReference type="InterPro" id="IPR050179">
    <property type="entry name" value="Trans_hexapeptide_repeat"/>
</dbReference>
<reference evidence="11 12" key="1">
    <citation type="submission" date="2019-07" db="EMBL/GenBank/DDBJ databases">
        <title>Whole genome shotgun sequence of Chryseobacterium hagamense NBRC 105253.</title>
        <authorList>
            <person name="Hosoyama A."/>
            <person name="Uohara A."/>
            <person name="Ohji S."/>
            <person name="Ichikawa N."/>
        </authorList>
    </citation>
    <scope>NUCLEOTIDE SEQUENCE [LARGE SCALE GENOMIC DNA]</scope>
    <source>
        <strain evidence="11 12">NBRC 105253</strain>
    </source>
</reference>
<dbReference type="Gene3D" id="2.160.10.10">
    <property type="entry name" value="Hexapeptide repeat proteins"/>
    <property type="match status" value="1"/>
</dbReference>
<evidence type="ECO:0000313" key="11">
    <source>
        <dbReference type="EMBL" id="GEN74961.1"/>
    </source>
</evidence>
<comment type="caution">
    <text evidence="11">The sequence shown here is derived from an EMBL/GenBank/DDBJ whole genome shotgun (WGS) entry which is preliminary data.</text>
</comment>
<dbReference type="RefSeq" id="WP_146939849.1">
    <property type="nucleotide sequence ID" value="NZ_BJYJ01000002.1"/>
</dbReference>
<protein>
    <submittedName>
        <fullName evidence="11">Transferase</fullName>
    </submittedName>
</protein>
<dbReference type="GO" id="GO:0016746">
    <property type="term" value="F:acyltransferase activity"/>
    <property type="evidence" value="ECO:0007669"/>
    <property type="project" value="UniProtKB-KW"/>
</dbReference>
<dbReference type="Proteomes" id="UP000321863">
    <property type="component" value="Unassembled WGS sequence"/>
</dbReference>
<evidence type="ECO:0000256" key="5">
    <source>
        <dbReference type="ARBA" id="ARBA00022915"/>
    </source>
</evidence>
<dbReference type="PANTHER" id="PTHR43300:SF10">
    <property type="entry name" value="2,3,4,5-TETRAHYDROPYRIDINE-2,6-DICARBOXYLATE N-ACETYLTRANSFERASE"/>
    <property type="match status" value="1"/>
</dbReference>
<dbReference type="OrthoDB" id="708224at2"/>
<dbReference type="CDD" id="cd03360">
    <property type="entry name" value="LbH_AT_putative"/>
    <property type="match status" value="1"/>
</dbReference>
<evidence type="ECO:0000256" key="8">
    <source>
        <dbReference type="PIRSR" id="PIRSR620019-1"/>
    </source>
</evidence>
<dbReference type="AlphaFoldDB" id="A0A511YID5"/>